<dbReference type="AlphaFoldDB" id="A0A1G7N5F4"/>
<protein>
    <submittedName>
        <fullName evidence="1">Uncharacterized protein</fullName>
    </submittedName>
</protein>
<evidence type="ECO:0000313" key="1">
    <source>
        <dbReference type="EMBL" id="SDF68560.1"/>
    </source>
</evidence>
<dbReference type="STRING" id="405671.SAMN05421827_101197"/>
<evidence type="ECO:0000313" key="2">
    <source>
        <dbReference type="Proteomes" id="UP000199643"/>
    </source>
</evidence>
<reference evidence="2" key="1">
    <citation type="submission" date="2016-10" db="EMBL/GenBank/DDBJ databases">
        <authorList>
            <person name="Varghese N."/>
            <person name="Submissions S."/>
        </authorList>
    </citation>
    <scope>NUCLEOTIDE SEQUENCE [LARGE SCALE GENOMIC DNA]</scope>
    <source>
        <strain evidence="2">DSM 17933</strain>
    </source>
</reference>
<sequence>MIAQFYAIENKFGGSSPLLKNFIRIKPTEIEHLAIFIDITVKKKFEDMPSNPNFVLWQT</sequence>
<dbReference type="Proteomes" id="UP000199643">
    <property type="component" value="Unassembled WGS sequence"/>
</dbReference>
<accession>A0A1G7N5F4</accession>
<proteinExistence type="predicted"/>
<keyword evidence="2" id="KW-1185">Reference proteome</keyword>
<gene>
    <name evidence="1" type="ORF">SAMN05421827_101197</name>
</gene>
<dbReference type="EMBL" id="FNCH01000001">
    <property type="protein sequence ID" value="SDF68560.1"/>
    <property type="molecule type" value="Genomic_DNA"/>
</dbReference>
<name>A0A1G7N5F4_9SPHI</name>
<organism evidence="1 2">
    <name type="scientific">Pedobacter terrae</name>
    <dbReference type="NCBI Taxonomy" id="405671"/>
    <lineage>
        <taxon>Bacteria</taxon>
        <taxon>Pseudomonadati</taxon>
        <taxon>Bacteroidota</taxon>
        <taxon>Sphingobacteriia</taxon>
        <taxon>Sphingobacteriales</taxon>
        <taxon>Sphingobacteriaceae</taxon>
        <taxon>Pedobacter</taxon>
    </lineage>
</organism>
<dbReference type="RefSeq" id="WP_090496180.1">
    <property type="nucleotide sequence ID" value="NZ_FNCH01000001.1"/>
</dbReference>